<comment type="similarity">
    <text evidence="2">Belongs to the ABC-4 integral membrane protein family. LolC/E subfamily.</text>
</comment>
<keyword evidence="6 7" id="KW-0472">Membrane</keyword>
<dbReference type="Pfam" id="PF02687">
    <property type="entry name" value="FtsX"/>
    <property type="match status" value="1"/>
</dbReference>
<evidence type="ECO:0000259" key="9">
    <source>
        <dbReference type="Pfam" id="PF12704"/>
    </source>
</evidence>
<evidence type="ECO:0000259" key="8">
    <source>
        <dbReference type="Pfam" id="PF02687"/>
    </source>
</evidence>
<dbReference type="InterPro" id="IPR003838">
    <property type="entry name" value="ABC3_permease_C"/>
</dbReference>
<dbReference type="Proteomes" id="UP000199197">
    <property type="component" value="Unassembled WGS sequence"/>
</dbReference>
<dbReference type="PANTHER" id="PTHR30489:SF0">
    <property type="entry name" value="LIPOPROTEIN-RELEASING SYSTEM TRANSMEMBRANE PROTEIN LOLE"/>
    <property type="match status" value="1"/>
</dbReference>
<dbReference type="EMBL" id="CZVW01000010">
    <property type="protein sequence ID" value="CUT01763.1"/>
    <property type="molecule type" value="Genomic_DNA"/>
</dbReference>
<dbReference type="AlphaFoldDB" id="A0A0N7MXL3"/>
<gene>
    <name evidence="10" type="ORF">JGI23_01106</name>
</gene>
<dbReference type="GO" id="GO:0098797">
    <property type="term" value="C:plasma membrane protein complex"/>
    <property type="evidence" value="ECO:0007669"/>
    <property type="project" value="TreeGrafter"/>
</dbReference>
<feature type="domain" description="MacB-like periplasmic core" evidence="9">
    <location>
        <begin position="19"/>
        <end position="237"/>
    </location>
</feature>
<proteinExistence type="inferred from homology"/>
<dbReference type="GO" id="GO:0044874">
    <property type="term" value="P:lipoprotein localization to outer membrane"/>
    <property type="evidence" value="ECO:0007669"/>
    <property type="project" value="TreeGrafter"/>
</dbReference>
<feature type="domain" description="ABC3 transporter permease C-terminal" evidence="8">
    <location>
        <begin position="270"/>
        <end position="402"/>
    </location>
</feature>
<keyword evidence="11" id="KW-1185">Reference proteome</keyword>
<accession>A0A0N7MXL3</accession>
<organism evidence="10 11">
    <name type="scientific">Candidatus Chryseopegocella kryptomonas</name>
    <dbReference type="NCBI Taxonomy" id="1633643"/>
    <lineage>
        <taxon>Bacteria</taxon>
        <taxon>Pseudomonadati</taxon>
        <taxon>Candidatus Kryptoniota</taxon>
        <taxon>Candidatus Chryseopegocella</taxon>
    </lineage>
</organism>
<keyword evidence="4 7" id="KW-0812">Transmembrane</keyword>
<evidence type="ECO:0000256" key="6">
    <source>
        <dbReference type="ARBA" id="ARBA00023136"/>
    </source>
</evidence>
<evidence type="ECO:0000256" key="3">
    <source>
        <dbReference type="ARBA" id="ARBA00022475"/>
    </source>
</evidence>
<feature type="transmembrane region" description="Helical" evidence="7">
    <location>
        <begin position="374"/>
        <end position="398"/>
    </location>
</feature>
<dbReference type="InterPro" id="IPR051447">
    <property type="entry name" value="Lipoprotein-release_system"/>
</dbReference>
<sequence length="409" mass="45967">MKFFLKFAWRNIWRNKRRTLITILAVMFATSLTVVMRGLQLGSYAYFIRTIAGDYSGYIQIQRAGYKDDPSLRKTFHFTEDIKNLLDSNRDVVAYSPRLFANVLVSSGENSYGGLIYGVDPNFEVKYSNFHNKIVKGKFLNSSSSGEVVLGYKLFQNLRLNIGDEVVILGQGIDGGLCDGKFKVVGVVKLGYTELDNMVIFMGLKDLQDFLYAENRVSVISVLLSDFDRIEKVKKNFSDILNPKGLVVLGWDEVMVELKQTIDFDNASGILFLAFLIILVAFGILNTVSMSVFERFNEFGISLAIGFKNQKLALVVLFEVVIIAIIGIIIGCFLGGLVNYYIIKNPIVLTGEYASVYEDFGFEPKLVSSLNPRIFVNTALSILFISLISALVPVYRVYKLEPLKGIRYT</sequence>
<reference evidence="11" key="1">
    <citation type="submission" date="2015-11" db="EMBL/GenBank/DDBJ databases">
        <authorList>
            <person name="Varghese N."/>
        </authorList>
    </citation>
    <scope>NUCLEOTIDE SEQUENCE [LARGE SCALE GENOMIC DNA]</scope>
    <source>
        <strain evidence="11">JGI-23</strain>
    </source>
</reference>
<protein>
    <submittedName>
        <fullName evidence="10">ABC-type transport system, involved in lipoprotein release, permease component</fullName>
    </submittedName>
</protein>
<name>A0A0N7MXL3_9BACT</name>
<keyword evidence="10" id="KW-0449">Lipoprotein</keyword>
<evidence type="ECO:0000256" key="2">
    <source>
        <dbReference type="ARBA" id="ARBA00005236"/>
    </source>
</evidence>
<dbReference type="InterPro" id="IPR025857">
    <property type="entry name" value="MacB_PCD"/>
</dbReference>
<dbReference type="PANTHER" id="PTHR30489">
    <property type="entry name" value="LIPOPROTEIN-RELEASING SYSTEM TRANSMEMBRANE PROTEIN LOLE"/>
    <property type="match status" value="1"/>
</dbReference>
<evidence type="ECO:0000256" key="1">
    <source>
        <dbReference type="ARBA" id="ARBA00004651"/>
    </source>
</evidence>
<evidence type="ECO:0000256" key="7">
    <source>
        <dbReference type="SAM" id="Phobius"/>
    </source>
</evidence>
<keyword evidence="5 7" id="KW-1133">Transmembrane helix</keyword>
<evidence type="ECO:0000313" key="10">
    <source>
        <dbReference type="EMBL" id="CUT01763.1"/>
    </source>
</evidence>
<comment type="subcellular location">
    <subcellularLocation>
        <location evidence="1">Cell membrane</location>
        <topology evidence="1">Multi-pass membrane protein</topology>
    </subcellularLocation>
</comment>
<keyword evidence="3" id="KW-1003">Cell membrane</keyword>
<dbReference type="RefSeq" id="WP_092349739.1">
    <property type="nucleotide sequence ID" value="NZ_CZVW01000010.1"/>
</dbReference>
<evidence type="ECO:0000256" key="4">
    <source>
        <dbReference type="ARBA" id="ARBA00022692"/>
    </source>
</evidence>
<dbReference type="Pfam" id="PF12704">
    <property type="entry name" value="MacB_PCD"/>
    <property type="match status" value="1"/>
</dbReference>
<dbReference type="OrthoDB" id="9784014at2"/>
<feature type="transmembrane region" description="Helical" evidence="7">
    <location>
        <begin position="314"/>
        <end position="343"/>
    </location>
</feature>
<feature type="transmembrane region" description="Helical" evidence="7">
    <location>
        <begin position="270"/>
        <end position="293"/>
    </location>
</feature>
<evidence type="ECO:0000313" key="11">
    <source>
        <dbReference type="Proteomes" id="UP000199197"/>
    </source>
</evidence>
<evidence type="ECO:0000256" key="5">
    <source>
        <dbReference type="ARBA" id="ARBA00022989"/>
    </source>
</evidence>